<organism evidence="1 2">
    <name type="scientific">Apolygus lucorum</name>
    <name type="common">Small green plant bug</name>
    <name type="synonym">Lygocoris lucorum</name>
    <dbReference type="NCBI Taxonomy" id="248454"/>
    <lineage>
        <taxon>Eukaryota</taxon>
        <taxon>Metazoa</taxon>
        <taxon>Ecdysozoa</taxon>
        <taxon>Arthropoda</taxon>
        <taxon>Hexapoda</taxon>
        <taxon>Insecta</taxon>
        <taxon>Pterygota</taxon>
        <taxon>Neoptera</taxon>
        <taxon>Paraneoptera</taxon>
        <taxon>Hemiptera</taxon>
        <taxon>Heteroptera</taxon>
        <taxon>Panheteroptera</taxon>
        <taxon>Cimicomorpha</taxon>
        <taxon>Miridae</taxon>
        <taxon>Mirini</taxon>
        <taxon>Apolygus</taxon>
    </lineage>
</organism>
<evidence type="ECO:0000313" key="1">
    <source>
        <dbReference type="EMBL" id="KAF6207413.1"/>
    </source>
</evidence>
<reference evidence="1" key="1">
    <citation type="journal article" date="2021" name="Mol. Ecol. Resour.">
        <title>Apolygus lucorum genome provides insights into omnivorousness and mesophyll feeding.</title>
        <authorList>
            <person name="Liu Y."/>
            <person name="Liu H."/>
            <person name="Wang H."/>
            <person name="Huang T."/>
            <person name="Liu B."/>
            <person name="Yang B."/>
            <person name="Yin L."/>
            <person name="Li B."/>
            <person name="Zhang Y."/>
            <person name="Zhang S."/>
            <person name="Jiang F."/>
            <person name="Zhang X."/>
            <person name="Ren Y."/>
            <person name="Wang B."/>
            <person name="Wang S."/>
            <person name="Lu Y."/>
            <person name="Wu K."/>
            <person name="Fan W."/>
            <person name="Wang G."/>
        </authorList>
    </citation>
    <scope>NUCLEOTIDE SEQUENCE</scope>
    <source>
        <strain evidence="1">12Hb</strain>
    </source>
</reference>
<protein>
    <submittedName>
        <fullName evidence="1">Uncharacterized protein</fullName>
    </submittedName>
</protein>
<keyword evidence="2" id="KW-1185">Reference proteome</keyword>
<accession>A0A8S9XEM5</accession>
<dbReference type="OrthoDB" id="6760986at2759"/>
<sequence length="125" mass="14292">MRMGSIIVYSTITRCIYTSTYVSKVAHIDPLILYQRLLLQQDPPVDLSSCFKFEIAPFLMALFTSIGKRKNVKSAMRKIERYTTYVIDGGHLLHAVEWNVKTNRTYSEVCNGCVTFIDDVTDGEE</sequence>
<evidence type="ECO:0000313" key="2">
    <source>
        <dbReference type="Proteomes" id="UP000466442"/>
    </source>
</evidence>
<dbReference type="AlphaFoldDB" id="A0A8S9XEM5"/>
<name>A0A8S9XEM5_APOLU</name>
<dbReference type="EMBL" id="WIXP02000008">
    <property type="protein sequence ID" value="KAF6207413.1"/>
    <property type="molecule type" value="Genomic_DNA"/>
</dbReference>
<comment type="caution">
    <text evidence="1">The sequence shown here is derived from an EMBL/GenBank/DDBJ whole genome shotgun (WGS) entry which is preliminary data.</text>
</comment>
<gene>
    <name evidence="1" type="ORF">GE061_018655</name>
</gene>
<proteinExistence type="predicted"/>
<dbReference type="Proteomes" id="UP000466442">
    <property type="component" value="Unassembled WGS sequence"/>
</dbReference>